<evidence type="ECO:0000256" key="2">
    <source>
        <dbReference type="ARBA" id="ARBA00022737"/>
    </source>
</evidence>
<evidence type="ECO:0000259" key="5">
    <source>
        <dbReference type="PROSITE" id="PS50011"/>
    </source>
</evidence>
<dbReference type="PANTHER" id="PTHR22847">
    <property type="entry name" value="WD40 REPEAT PROTEIN"/>
    <property type="match status" value="1"/>
</dbReference>
<dbReference type="SUPFAM" id="SSF50978">
    <property type="entry name" value="WD40 repeat-like"/>
    <property type="match status" value="1"/>
</dbReference>
<dbReference type="Gene3D" id="1.10.510.10">
    <property type="entry name" value="Transferase(Phosphotransferase) domain 1"/>
    <property type="match status" value="1"/>
</dbReference>
<feature type="region of interest" description="Disordered" evidence="4">
    <location>
        <begin position="242"/>
        <end position="297"/>
    </location>
</feature>
<dbReference type="PROSITE" id="PS50294">
    <property type="entry name" value="WD_REPEATS_REGION"/>
    <property type="match status" value="5"/>
</dbReference>
<evidence type="ECO:0000313" key="7">
    <source>
        <dbReference type="Proteomes" id="UP000271624"/>
    </source>
</evidence>
<dbReference type="Pfam" id="PF00400">
    <property type="entry name" value="WD40"/>
    <property type="match status" value="6"/>
</dbReference>
<keyword evidence="7" id="KW-1185">Reference proteome</keyword>
<dbReference type="GO" id="GO:0005524">
    <property type="term" value="F:ATP binding"/>
    <property type="evidence" value="ECO:0007669"/>
    <property type="project" value="InterPro"/>
</dbReference>
<dbReference type="InterPro" id="IPR001680">
    <property type="entry name" value="WD40_rpt"/>
</dbReference>
<dbReference type="InterPro" id="IPR000719">
    <property type="entry name" value="Prot_kinase_dom"/>
</dbReference>
<dbReference type="EMBL" id="RSCL01000013">
    <property type="protein sequence ID" value="RUT03600.1"/>
    <property type="molecule type" value="Genomic_DNA"/>
</dbReference>
<feature type="domain" description="Protein kinase" evidence="5">
    <location>
        <begin position="1"/>
        <end position="249"/>
    </location>
</feature>
<dbReference type="PANTHER" id="PTHR22847:SF637">
    <property type="entry name" value="WD REPEAT DOMAIN 5B"/>
    <property type="match status" value="1"/>
</dbReference>
<dbReference type="SUPFAM" id="SSF56112">
    <property type="entry name" value="Protein kinase-like (PK-like)"/>
    <property type="match status" value="1"/>
</dbReference>
<dbReference type="PRINTS" id="PR00320">
    <property type="entry name" value="GPROTEINBRPT"/>
</dbReference>
<dbReference type="InterPro" id="IPR019775">
    <property type="entry name" value="WD40_repeat_CS"/>
</dbReference>
<dbReference type="Pfam" id="PF00069">
    <property type="entry name" value="Pkinase"/>
    <property type="match status" value="1"/>
</dbReference>
<proteinExistence type="predicted"/>
<dbReference type="SMART" id="SM00320">
    <property type="entry name" value="WD40"/>
    <property type="match status" value="7"/>
</dbReference>
<evidence type="ECO:0000256" key="3">
    <source>
        <dbReference type="PROSITE-ProRule" id="PRU00221"/>
    </source>
</evidence>
<dbReference type="InterPro" id="IPR015943">
    <property type="entry name" value="WD40/YVTN_repeat-like_dom_sf"/>
</dbReference>
<dbReference type="SMART" id="SM00220">
    <property type="entry name" value="S_TKc"/>
    <property type="match status" value="1"/>
</dbReference>
<keyword evidence="1 3" id="KW-0853">WD repeat</keyword>
<sequence length="672" mass="73353">MASDTDKLNEECVIKQFAPQFQGTAGLQKATELFEQEARRLQQLGEHPQIPTLLAYFQENNCLYLVQQFIDGQDLFKELQQQGTFSEAHIKDLLQDLLNILKIVHQQKVIHRDIKPENIIRRRDGKIVLIDFGASKQLTKTVMTSKKTIIGSLGYAPLEQMQGGEAYPASDLFSLGVTCFHLLTGTHPWELWKHNGYGWIPKWYQYLKQPLSQELGLILTKMLQVEYTQRYQSVAQVLQDLNSPPSPSVSPTKPKVATQSSCPKPAPKPSASPKKPKVATQSLRSKPAPTPTTYTLNQKNQENKNLWIITLLGIMGFSALLFGGSLRSLYTDSPSPTSISKSRVTSVNNSGASPLYSLETNSDSVNSIAISPDSKTLVSNDAGNTIKLWNIITGKQTRTFNGHSKFVYSVAISPNGKTLASGSGDKTIKLWNIATGKLISTLTGHSEYVSSVAISLNGKTLASGSGDKTIKLWNIATGELIRTLTGHSKYVSSIAISPDGKTLVSTSADSTIKVWNIATGKQVQTFSYGSSGASSIVMNPKGKTFISSYNNNINSLDRPAKLPGTRVAPVSSIESYSLRQWNVATGESTLIPFGSSSYINSLAISPDGKILAIGSEKSANIKLYNILTEKEIRTLTTHSGNIQSLAFSSDGKLLVSSGTDKTIKIWRLMDIL</sequence>
<feature type="repeat" description="WD" evidence="3">
    <location>
        <begin position="358"/>
        <end position="399"/>
    </location>
</feature>
<dbReference type="PROSITE" id="PS50011">
    <property type="entry name" value="PROTEIN_KINASE_DOM"/>
    <property type="match status" value="1"/>
</dbReference>
<name>A0A3S1ALK3_9CYAN</name>
<feature type="repeat" description="WD" evidence="3">
    <location>
        <begin position="635"/>
        <end position="672"/>
    </location>
</feature>
<reference evidence="6" key="2">
    <citation type="journal article" date="2019" name="Genome Biol. Evol.">
        <title>Day and night: Metabolic profiles and evolutionary relationships of six axenic non-marine cyanobacteria.</title>
        <authorList>
            <person name="Will S.E."/>
            <person name="Henke P."/>
            <person name="Boedeker C."/>
            <person name="Huang S."/>
            <person name="Brinkmann H."/>
            <person name="Rohde M."/>
            <person name="Jarek M."/>
            <person name="Friedl T."/>
            <person name="Seufert S."/>
            <person name="Schumacher M."/>
            <person name="Overmann J."/>
            <person name="Neumann-Schaal M."/>
            <person name="Petersen J."/>
        </authorList>
    </citation>
    <scope>NUCLEOTIDE SEQUENCE [LARGE SCALE GENOMIC DNA]</scope>
    <source>
        <strain evidence="6">PCC 7102</strain>
    </source>
</reference>
<dbReference type="CDD" id="cd14014">
    <property type="entry name" value="STKc_PknB_like"/>
    <property type="match status" value="1"/>
</dbReference>
<comment type="caution">
    <text evidence="6">The sequence shown here is derived from an EMBL/GenBank/DDBJ whole genome shotgun (WGS) entry which is preliminary data.</text>
</comment>
<dbReference type="GO" id="GO:0004672">
    <property type="term" value="F:protein kinase activity"/>
    <property type="evidence" value="ECO:0007669"/>
    <property type="project" value="InterPro"/>
</dbReference>
<dbReference type="AlphaFoldDB" id="A0A3S1ALK3"/>
<evidence type="ECO:0000256" key="1">
    <source>
        <dbReference type="ARBA" id="ARBA00022574"/>
    </source>
</evidence>
<organism evidence="6 7">
    <name type="scientific">Dulcicalothrix desertica PCC 7102</name>
    <dbReference type="NCBI Taxonomy" id="232991"/>
    <lineage>
        <taxon>Bacteria</taxon>
        <taxon>Bacillati</taxon>
        <taxon>Cyanobacteriota</taxon>
        <taxon>Cyanophyceae</taxon>
        <taxon>Nostocales</taxon>
        <taxon>Calotrichaceae</taxon>
        <taxon>Dulcicalothrix</taxon>
    </lineage>
</organism>
<evidence type="ECO:0000313" key="6">
    <source>
        <dbReference type="EMBL" id="RUT03600.1"/>
    </source>
</evidence>
<evidence type="ECO:0000256" key="4">
    <source>
        <dbReference type="SAM" id="MobiDB-lite"/>
    </source>
</evidence>
<reference evidence="6" key="1">
    <citation type="submission" date="2018-12" db="EMBL/GenBank/DDBJ databases">
        <authorList>
            <person name="Will S."/>
            <person name="Neumann-Schaal M."/>
            <person name="Henke P."/>
        </authorList>
    </citation>
    <scope>NUCLEOTIDE SEQUENCE</scope>
    <source>
        <strain evidence="6">PCC 7102</strain>
    </source>
</reference>
<dbReference type="InterPro" id="IPR036322">
    <property type="entry name" value="WD40_repeat_dom_sf"/>
</dbReference>
<dbReference type="CDD" id="cd00200">
    <property type="entry name" value="WD40"/>
    <property type="match status" value="1"/>
</dbReference>
<accession>A0A3S1ALK3</accession>
<dbReference type="InterPro" id="IPR020472">
    <property type="entry name" value="WD40_PAC1"/>
</dbReference>
<dbReference type="PROSITE" id="PS00678">
    <property type="entry name" value="WD_REPEATS_1"/>
    <property type="match status" value="3"/>
</dbReference>
<gene>
    <name evidence="6" type="ORF">DSM106972_052390</name>
</gene>
<dbReference type="PROSITE" id="PS50082">
    <property type="entry name" value="WD_REPEATS_2"/>
    <property type="match status" value="5"/>
</dbReference>
<feature type="repeat" description="WD" evidence="3">
    <location>
        <begin position="400"/>
        <end position="441"/>
    </location>
</feature>
<dbReference type="Proteomes" id="UP000271624">
    <property type="component" value="Unassembled WGS sequence"/>
</dbReference>
<feature type="repeat" description="WD" evidence="3">
    <location>
        <begin position="484"/>
        <end position="525"/>
    </location>
</feature>
<dbReference type="InterPro" id="IPR011009">
    <property type="entry name" value="Kinase-like_dom_sf"/>
</dbReference>
<dbReference type="Gene3D" id="2.130.10.10">
    <property type="entry name" value="YVTN repeat-like/Quinoprotein amine dehydrogenase"/>
    <property type="match status" value="3"/>
</dbReference>
<keyword evidence="2" id="KW-0677">Repeat</keyword>
<feature type="repeat" description="WD" evidence="3">
    <location>
        <begin position="442"/>
        <end position="483"/>
    </location>
</feature>
<protein>
    <recommendedName>
        <fullName evidence="5">Protein kinase domain-containing protein</fullName>
    </recommendedName>
</protein>